<dbReference type="Proteomes" id="UP000009168">
    <property type="component" value="Unassembled WGS sequence"/>
</dbReference>
<dbReference type="RefSeq" id="XP_012654207.1">
    <property type="nucleotide sequence ID" value="XM_012798753.1"/>
</dbReference>
<evidence type="ECO:0000256" key="1">
    <source>
        <dbReference type="SAM" id="Phobius"/>
    </source>
</evidence>
<name>W7XA16_TETTS</name>
<evidence type="ECO:0000313" key="3">
    <source>
        <dbReference type="Proteomes" id="UP000009168"/>
    </source>
</evidence>
<feature type="transmembrane region" description="Helical" evidence="1">
    <location>
        <begin position="42"/>
        <end position="62"/>
    </location>
</feature>
<keyword evidence="1 2" id="KW-0812">Transmembrane</keyword>
<keyword evidence="1" id="KW-1133">Transmembrane helix</keyword>
<dbReference type="InParanoid" id="W7XA16"/>
<organism evidence="2 3">
    <name type="scientific">Tetrahymena thermophila (strain SB210)</name>
    <dbReference type="NCBI Taxonomy" id="312017"/>
    <lineage>
        <taxon>Eukaryota</taxon>
        <taxon>Sar</taxon>
        <taxon>Alveolata</taxon>
        <taxon>Ciliophora</taxon>
        <taxon>Intramacronucleata</taxon>
        <taxon>Oligohymenophorea</taxon>
        <taxon>Hymenostomatida</taxon>
        <taxon>Tetrahymenina</taxon>
        <taxon>Tetrahymenidae</taxon>
        <taxon>Tetrahymena</taxon>
    </lineage>
</organism>
<accession>W7XA16</accession>
<keyword evidence="1" id="KW-0472">Membrane</keyword>
<reference evidence="3" key="1">
    <citation type="journal article" date="2006" name="PLoS Biol.">
        <title>Macronuclear genome sequence of the ciliate Tetrahymena thermophila, a model eukaryote.</title>
        <authorList>
            <person name="Eisen J.A."/>
            <person name="Coyne R.S."/>
            <person name="Wu M."/>
            <person name="Wu D."/>
            <person name="Thiagarajan M."/>
            <person name="Wortman J.R."/>
            <person name="Badger J.H."/>
            <person name="Ren Q."/>
            <person name="Amedeo P."/>
            <person name="Jones K.M."/>
            <person name="Tallon L.J."/>
            <person name="Delcher A.L."/>
            <person name="Salzberg S.L."/>
            <person name="Silva J.C."/>
            <person name="Haas B.J."/>
            <person name="Majoros W.H."/>
            <person name="Farzad M."/>
            <person name="Carlton J.M."/>
            <person name="Smith R.K. Jr."/>
            <person name="Garg J."/>
            <person name="Pearlman R.E."/>
            <person name="Karrer K.M."/>
            <person name="Sun L."/>
            <person name="Manning G."/>
            <person name="Elde N.C."/>
            <person name="Turkewitz A.P."/>
            <person name="Asai D.J."/>
            <person name="Wilkes D.E."/>
            <person name="Wang Y."/>
            <person name="Cai H."/>
            <person name="Collins K."/>
            <person name="Stewart B.A."/>
            <person name="Lee S.R."/>
            <person name="Wilamowska K."/>
            <person name="Weinberg Z."/>
            <person name="Ruzzo W.L."/>
            <person name="Wloga D."/>
            <person name="Gaertig J."/>
            <person name="Frankel J."/>
            <person name="Tsao C.-C."/>
            <person name="Gorovsky M.A."/>
            <person name="Keeling P.J."/>
            <person name="Waller R.F."/>
            <person name="Patron N.J."/>
            <person name="Cherry J.M."/>
            <person name="Stover N.A."/>
            <person name="Krieger C.J."/>
            <person name="del Toro C."/>
            <person name="Ryder H.F."/>
            <person name="Williamson S.C."/>
            <person name="Barbeau R.A."/>
            <person name="Hamilton E.P."/>
            <person name="Orias E."/>
        </authorList>
    </citation>
    <scope>NUCLEOTIDE SEQUENCE [LARGE SCALE GENOMIC DNA]</scope>
    <source>
        <strain evidence="3">SB210</strain>
    </source>
</reference>
<dbReference type="KEGG" id="tet:TTHERM_000599801"/>
<proteinExistence type="predicted"/>
<keyword evidence="3" id="KW-1185">Reference proteome</keyword>
<dbReference type="GeneID" id="24439779"/>
<evidence type="ECO:0000313" key="2">
    <source>
        <dbReference type="EMBL" id="EWS73243.1"/>
    </source>
</evidence>
<sequence length="111" mass="12796">MLRKLNNLYFSVVTKISRQPQSGLFKYFAIIKKVLSSQVFSIIFKMIYLFVYMNYLISFLIYSCNIGKKFPFSNAEFIILFAQSLSISTSQTSCLIQFKLEIDSLDTEGAV</sequence>
<protein>
    <submittedName>
        <fullName evidence="2">Transmembrane protein, putative</fullName>
    </submittedName>
</protein>
<dbReference type="AlphaFoldDB" id="W7XA16"/>
<dbReference type="EMBL" id="GG662620">
    <property type="protein sequence ID" value="EWS73243.1"/>
    <property type="molecule type" value="Genomic_DNA"/>
</dbReference>
<gene>
    <name evidence="2" type="ORF">TTHERM_000599801</name>
</gene>